<dbReference type="EMBL" id="MZGX01000001">
    <property type="protein sequence ID" value="OPX46401.1"/>
    <property type="molecule type" value="Genomic_DNA"/>
</dbReference>
<gene>
    <name evidence="1" type="ORF">CLHUN_02170</name>
</gene>
<name>A0A1V4SSX4_RUMHU</name>
<organism evidence="1 2">
    <name type="scientific">Ruminiclostridium hungatei</name>
    <name type="common">Clostridium hungatei</name>
    <dbReference type="NCBI Taxonomy" id="48256"/>
    <lineage>
        <taxon>Bacteria</taxon>
        <taxon>Bacillati</taxon>
        <taxon>Bacillota</taxon>
        <taxon>Clostridia</taxon>
        <taxon>Eubacteriales</taxon>
        <taxon>Oscillospiraceae</taxon>
        <taxon>Ruminiclostridium</taxon>
    </lineage>
</organism>
<sequence>MANRILTEAGWQQRIRDKLGIDAAYLPDSVIEQPENITVAEANIISQLPDYGSLEDDAKVYLEAAVVCECSRLLCSSLPARLPTKENGPHEGYELNVDWNKKQANLEVERDEYIGKVIELASPDIVTPSLLHFTVTRPRRW</sequence>
<dbReference type="OrthoDB" id="9899530at2"/>
<dbReference type="Proteomes" id="UP000191554">
    <property type="component" value="Unassembled WGS sequence"/>
</dbReference>
<comment type="caution">
    <text evidence="1">The sequence shown here is derived from an EMBL/GenBank/DDBJ whole genome shotgun (WGS) entry which is preliminary data.</text>
</comment>
<evidence type="ECO:0000313" key="2">
    <source>
        <dbReference type="Proteomes" id="UP000191554"/>
    </source>
</evidence>
<evidence type="ECO:0000313" key="1">
    <source>
        <dbReference type="EMBL" id="OPX46401.1"/>
    </source>
</evidence>
<dbReference type="RefSeq" id="WP_080062716.1">
    <property type="nucleotide sequence ID" value="NZ_MZGX01000001.1"/>
</dbReference>
<dbReference type="STRING" id="48256.CLHUN_02170"/>
<protein>
    <submittedName>
        <fullName evidence="1">Uncharacterized protein</fullName>
    </submittedName>
</protein>
<accession>A0A1V4SSX4</accession>
<proteinExistence type="predicted"/>
<reference evidence="1 2" key="1">
    <citation type="submission" date="2017-03" db="EMBL/GenBank/DDBJ databases">
        <title>Genome sequence of Clostridium hungatei DSM 14427.</title>
        <authorList>
            <person name="Poehlein A."/>
            <person name="Daniel R."/>
        </authorList>
    </citation>
    <scope>NUCLEOTIDE SEQUENCE [LARGE SCALE GENOMIC DNA]</scope>
    <source>
        <strain evidence="1 2">DSM 14427</strain>
    </source>
</reference>
<keyword evidence="2" id="KW-1185">Reference proteome</keyword>
<dbReference type="AlphaFoldDB" id="A0A1V4SSX4"/>